<dbReference type="Proteomes" id="UP000184517">
    <property type="component" value="Unassembled WGS sequence"/>
</dbReference>
<evidence type="ECO:0000256" key="1">
    <source>
        <dbReference type="SAM" id="Phobius"/>
    </source>
</evidence>
<dbReference type="GO" id="GO:0035556">
    <property type="term" value="P:intracellular signal transduction"/>
    <property type="evidence" value="ECO:0007669"/>
    <property type="project" value="InterPro"/>
</dbReference>
<dbReference type="GO" id="GO:0006629">
    <property type="term" value="P:lipid metabolic process"/>
    <property type="evidence" value="ECO:0007669"/>
    <property type="project" value="InterPro"/>
</dbReference>
<accession>A0A1M5D088</accession>
<feature type="domain" description="PI-PLC Y-box" evidence="2">
    <location>
        <begin position="113"/>
        <end position="185"/>
    </location>
</feature>
<dbReference type="EMBL" id="FQVF01000009">
    <property type="protein sequence ID" value="SHF60433.1"/>
    <property type="molecule type" value="Genomic_DNA"/>
</dbReference>
<evidence type="ECO:0000313" key="4">
    <source>
        <dbReference type="Proteomes" id="UP000184517"/>
    </source>
</evidence>
<feature type="transmembrane region" description="Helical" evidence="1">
    <location>
        <begin position="24"/>
        <end position="45"/>
    </location>
</feature>
<dbReference type="RefSeq" id="WP_245813137.1">
    <property type="nucleotide sequence ID" value="NZ_FQVF01000009.1"/>
</dbReference>
<evidence type="ECO:0000259" key="2">
    <source>
        <dbReference type="PROSITE" id="PS50008"/>
    </source>
</evidence>
<gene>
    <name evidence="3" type="ORF">SAMN02745753_02308</name>
</gene>
<dbReference type="PROSITE" id="PS50008">
    <property type="entry name" value="PIPLC_Y_DOMAIN"/>
    <property type="match status" value="1"/>
</dbReference>
<dbReference type="InterPro" id="IPR001711">
    <property type="entry name" value="PLipase_C_Pinositol-sp_Y"/>
</dbReference>
<organism evidence="3 4">
    <name type="scientific">Marinomonas polaris DSM 16579</name>
    <dbReference type="NCBI Taxonomy" id="1122206"/>
    <lineage>
        <taxon>Bacteria</taxon>
        <taxon>Pseudomonadati</taxon>
        <taxon>Pseudomonadota</taxon>
        <taxon>Gammaproteobacteria</taxon>
        <taxon>Oceanospirillales</taxon>
        <taxon>Oceanospirillaceae</taxon>
        <taxon>Marinomonas</taxon>
    </lineage>
</organism>
<dbReference type="AlphaFoldDB" id="A0A1M5D088"/>
<keyword evidence="1" id="KW-0472">Membrane</keyword>
<dbReference type="STRING" id="1122206.SAMN02745753_02308"/>
<proteinExistence type="predicted"/>
<sequence length="327" mass="37120">MYSQATAFASPNPKLKQLNWSNKILFMKIVYQRVFFVIFLSFGLMGCASNKSLGLVNNYAKQTHEVEEALLEVYQQTHNAQVDAVLAQASRDGISSNDLLIKKIDNRGQVTMLQNLLSFSQSIYLLSSDNYDEDLDSYSRQLNSSLSSLSELSSTQVIDKPQIELVSISVNTITRAYSERARYKSLKQVLISSQSIVQRSFQTLSKELQAWEMITKISMEKELRARLYMLNNPNRCETENARCAALFHSLEERIEAYRKAYILKSNINALNTKFKNLESALQAVQDLNIALVDSLNQTDTFSKDSVTSAIESTQIQLKKLKNFQSTL</sequence>
<reference evidence="4" key="1">
    <citation type="submission" date="2016-11" db="EMBL/GenBank/DDBJ databases">
        <authorList>
            <person name="Varghese N."/>
            <person name="Submissions S."/>
        </authorList>
    </citation>
    <scope>NUCLEOTIDE SEQUENCE [LARGE SCALE GENOMIC DNA]</scope>
    <source>
        <strain evidence="4">DSM 16579</strain>
    </source>
</reference>
<dbReference type="GO" id="GO:0004435">
    <property type="term" value="F:phosphatidylinositol-4,5-bisphosphate phospholipase C activity"/>
    <property type="evidence" value="ECO:0007669"/>
    <property type="project" value="InterPro"/>
</dbReference>
<name>A0A1M5D088_9GAMM</name>
<keyword evidence="1" id="KW-1133">Transmembrane helix</keyword>
<evidence type="ECO:0000313" key="3">
    <source>
        <dbReference type="EMBL" id="SHF60433.1"/>
    </source>
</evidence>
<keyword evidence="4" id="KW-1185">Reference proteome</keyword>
<protein>
    <recommendedName>
        <fullName evidence="2">PI-PLC Y-box domain-containing protein</fullName>
    </recommendedName>
</protein>
<keyword evidence="1" id="KW-0812">Transmembrane</keyword>